<protein>
    <submittedName>
        <fullName evidence="1">HAD-IIB family hydrolase</fullName>
    </submittedName>
</protein>
<dbReference type="InterPro" id="IPR023214">
    <property type="entry name" value="HAD_sf"/>
</dbReference>
<dbReference type="GO" id="GO:0005829">
    <property type="term" value="C:cytosol"/>
    <property type="evidence" value="ECO:0007669"/>
    <property type="project" value="TreeGrafter"/>
</dbReference>
<evidence type="ECO:0000313" key="1">
    <source>
        <dbReference type="EMBL" id="NEH89500.1"/>
    </source>
</evidence>
<dbReference type="Gene3D" id="3.40.50.1000">
    <property type="entry name" value="HAD superfamily/HAD-like"/>
    <property type="match status" value="2"/>
</dbReference>
<evidence type="ECO:0000313" key="2">
    <source>
        <dbReference type="Proteomes" id="UP000468864"/>
    </source>
</evidence>
<dbReference type="AlphaFoldDB" id="A0A6N9Z9H3"/>
<dbReference type="SUPFAM" id="SSF56784">
    <property type="entry name" value="HAD-like"/>
    <property type="match status" value="1"/>
</dbReference>
<organism evidence="1 2">
    <name type="scientific">Rhizobium laguerreae</name>
    <dbReference type="NCBI Taxonomy" id="1076926"/>
    <lineage>
        <taxon>Bacteria</taxon>
        <taxon>Pseudomonadati</taxon>
        <taxon>Pseudomonadota</taxon>
        <taxon>Alphaproteobacteria</taxon>
        <taxon>Hyphomicrobiales</taxon>
        <taxon>Rhizobiaceae</taxon>
        <taxon>Rhizobium/Agrobacterium group</taxon>
        <taxon>Rhizobium</taxon>
    </lineage>
</organism>
<sequence length="275" mass="29776">MSYVDLAPSACDLRDVRYLFTDIDDTLTTEGKLLPQTYGALWDLSRAGIAIVPVTGGSAGWCEHIVRAWPVAAIIGESGAYCVTRRDGEVVFDYWEDGALQGERQRQHLQTIKGLISQKSRTFRIAHDQVFRLADVAIDIQGHDPRDVDDLASSIRAMGGTVAISSIHINTWIGDYNKRSMSERVLTEMFGVDLDETAAVTAFVGDSRNDAPMFGFIRNSFGVNNIIPVLSQLQHAPKWVSSRPAGLGFADIAQTILDAAGAATSDSAAGAICRG</sequence>
<name>A0A6N9Z9H3_9HYPH</name>
<dbReference type="InterPro" id="IPR006379">
    <property type="entry name" value="HAD-SF_hydro_IIB"/>
</dbReference>
<accession>A0A6N9Z9H3</accession>
<dbReference type="PANTHER" id="PTHR10000">
    <property type="entry name" value="PHOSPHOSERINE PHOSPHATASE"/>
    <property type="match status" value="1"/>
</dbReference>
<dbReference type="InterPro" id="IPR036412">
    <property type="entry name" value="HAD-like_sf"/>
</dbReference>
<comment type="caution">
    <text evidence="1">The sequence shown here is derived from an EMBL/GenBank/DDBJ whole genome shotgun (WGS) entry which is preliminary data.</text>
</comment>
<dbReference type="NCBIfam" id="TIGR01484">
    <property type="entry name" value="HAD-SF-IIB"/>
    <property type="match status" value="1"/>
</dbReference>
<keyword evidence="1" id="KW-0378">Hydrolase</keyword>
<dbReference type="PANTHER" id="PTHR10000:SF8">
    <property type="entry name" value="HAD SUPERFAMILY HYDROLASE-LIKE, TYPE 3"/>
    <property type="match status" value="1"/>
</dbReference>
<dbReference type="Proteomes" id="UP000468864">
    <property type="component" value="Unassembled WGS sequence"/>
</dbReference>
<dbReference type="GO" id="GO:0016791">
    <property type="term" value="F:phosphatase activity"/>
    <property type="evidence" value="ECO:0007669"/>
    <property type="project" value="UniProtKB-ARBA"/>
</dbReference>
<reference evidence="1 2" key="1">
    <citation type="submission" date="2019-12" db="EMBL/GenBank/DDBJ databases">
        <title>Rhizobium genotypes associated with high levels of biological nitrogen fixation by grain legumes in a temperate-maritime cropping system.</title>
        <authorList>
            <person name="Maluk M."/>
            <person name="Francesc Ferrando Molina F."/>
            <person name="Lopez Del Egido L."/>
            <person name="Lafos M."/>
            <person name="Langarica-Fuentes A."/>
            <person name="Gebre Yohannes G."/>
            <person name="Young M.W."/>
            <person name="Martin P."/>
            <person name="Gantlett R."/>
            <person name="Kenicer G."/>
            <person name="Hawes C."/>
            <person name="Begg G.S."/>
            <person name="Quilliam R.S."/>
            <person name="Squire G.R."/>
            <person name="Poole P.S."/>
            <person name="Young P.W."/>
            <person name="Iannetta P.M."/>
            <person name="James E.K."/>
        </authorList>
    </citation>
    <scope>NUCLEOTIDE SEQUENCE [LARGE SCALE GENOMIC DNA]</scope>
    <source>
        <strain evidence="1 2">JHI2449</strain>
    </source>
</reference>
<dbReference type="GO" id="GO:0000287">
    <property type="term" value="F:magnesium ion binding"/>
    <property type="evidence" value="ECO:0007669"/>
    <property type="project" value="TreeGrafter"/>
</dbReference>
<proteinExistence type="predicted"/>
<dbReference type="EMBL" id="WUEP01000001">
    <property type="protein sequence ID" value="NEH89500.1"/>
    <property type="molecule type" value="Genomic_DNA"/>
</dbReference>
<dbReference type="RefSeq" id="WP_163872601.1">
    <property type="nucleotide sequence ID" value="NZ_WUEP01000001.1"/>
</dbReference>
<gene>
    <name evidence="1" type="ORF">GR206_00365</name>
</gene>